<evidence type="ECO:0000259" key="2">
    <source>
        <dbReference type="Pfam" id="PF10057"/>
    </source>
</evidence>
<organism evidence="3 4">
    <name type="scientific">Paenibacillus dendrobii</name>
    <dbReference type="NCBI Taxonomy" id="2691084"/>
    <lineage>
        <taxon>Bacteria</taxon>
        <taxon>Bacillati</taxon>
        <taxon>Bacillota</taxon>
        <taxon>Bacilli</taxon>
        <taxon>Bacillales</taxon>
        <taxon>Paenibacillaceae</taxon>
        <taxon>Paenibacillus</taxon>
    </lineage>
</organism>
<name>A0A7X3IFV3_9BACL</name>
<evidence type="ECO:0000256" key="1">
    <source>
        <dbReference type="SAM" id="Phobius"/>
    </source>
</evidence>
<keyword evidence="4" id="KW-1185">Reference proteome</keyword>
<feature type="transmembrane region" description="Helical" evidence="1">
    <location>
        <begin position="137"/>
        <end position="156"/>
    </location>
</feature>
<proteinExistence type="predicted"/>
<feature type="domain" description="Na+-translocating membrane potential-generating system MpsC" evidence="2">
    <location>
        <begin position="4"/>
        <end position="54"/>
    </location>
</feature>
<evidence type="ECO:0000313" key="3">
    <source>
        <dbReference type="EMBL" id="MWV43075.1"/>
    </source>
</evidence>
<dbReference type="EMBL" id="WUBI01000001">
    <property type="protein sequence ID" value="MWV43075.1"/>
    <property type="molecule type" value="Genomic_DNA"/>
</dbReference>
<dbReference type="RefSeq" id="WP_160496621.1">
    <property type="nucleotide sequence ID" value="NZ_WUBI01000001.1"/>
</dbReference>
<comment type="caution">
    <text evidence="3">The sequence shown here is derived from an EMBL/GenBank/DDBJ whole genome shotgun (WGS) entry which is preliminary data.</text>
</comment>
<evidence type="ECO:0000313" key="4">
    <source>
        <dbReference type="Proteomes" id="UP000460318"/>
    </source>
</evidence>
<accession>A0A7X3IFV3</accession>
<dbReference type="AlphaFoldDB" id="A0A7X3IFV3"/>
<keyword evidence="1" id="KW-0472">Membrane</keyword>
<dbReference type="Proteomes" id="UP000460318">
    <property type="component" value="Unassembled WGS sequence"/>
</dbReference>
<reference evidence="3 4" key="1">
    <citation type="submission" date="2019-12" db="EMBL/GenBank/DDBJ databases">
        <title>Paenibacillus sp. nov., an endophytic bacterium isolated from the stem of Dendrobium.</title>
        <authorList>
            <person name="Zhao R."/>
        </authorList>
    </citation>
    <scope>NUCLEOTIDE SEQUENCE [LARGE SCALE GENOMIC DNA]</scope>
    <source>
        <strain evidence="3 4">HJL G12</strain>
    </source>
</reference>
<dbReference type="Pfam" id="PF10057">
    <property type="entry name" value="MpsC"/>
    <property type="match status" value="1"/>
</dbReference>
<keyword evidence="1" id="KW-1133">Transmembrane helix</keyword>
<gene>
    <name evidence="3" type="ORF">GRF59_05480</name>
</gene>
<keyword evidence="1" id="KW-0812">Transmembrane</keyword>
<dbReference type="InterPro" id="IPR018745">
    <property type="entry name" value="MpsC"/>
</dbReference>
<protein>
    <submittedName>
        <fullName evidence="3">DUF2294 family protein</fullName>
    </submittedName>
</protein>
<sequence>MARLEIELGKLFAKLRKEFTGTGAIDTQVRICADSLYVRYKVSYTALEKALVKFLRDDSGSITIPDYTETAKQMIDNLMLPLFPIEKVKVKGLFTRIFIEECSEASYWLVIFDKNIEKLAREYERKDHPERHMNRKLLSIALPALIIPLAKAIGIFEISPYV</sequence>